<dbReference type="Proteomes" id="UP001642502">
    <property type="component" value="Unassembled WGS sequence"/>
</dbReference>
<comment type="caution">
    <text evidence="8">The sequence shown here is derived from an EMBL/GenBank/DDBJ whole genome shotgun (WGS) entry which is preliminary data.</text>
</comment>
<evidence type="ECO:0000256" key="2">
    <source>
        <dbReference type="ARBA" id="ARBA00022598"/>
    </source>
</evidence>
<dbReference type="InterPro" id="IPR004115">
    <property type="entry name" value="GAD-like_sf"/>
</dbReference>
<dbReference type="NCBIfam" id="TIGR00459">
    <property type="entry name" value="aspS_bact"/>
    <property type="match status" value="1"/>
</dbReference>
<keyword evidence="2 8" id="KW-0436">Ligase</keyword>
<dbReference type="Pfam" id="PF00152">
    <property type="entry name" value="tRNA-synt_2"/>
    <property type="match status" value="1"/>
</dbReference>
<organism evidence="8 9">
    <name type="scientific">Sporothrix epigloea</name>
    <dbReference type="NCBI Taxonomy" id="1892477"/>
    <lineage>
        <taxon>Eukaryota</taxon>
        <taxon>Fungi</taxon>
        <taxon>Dikarya</taxon>
        <taxon>Ascomycota</taxon>
        <taxon>Pezizomycotina</taxon>
        <taxon>Sordariomycetes</taxon>
        <taxon>Sordariomycetidae</taxon>
        <taxon>Ophiostomatales</taxon>
        <taxon>Ophiostomataceae</taxon>
        <taxon>Sporothrix</taxon>
    </lineage>
</organism>
<reference evidence="8 9" key="1">
    <citation type="submission" date="2024-01" db="EMBL/GenBank/DDBJ databases">
        <authorList>
            <person name="Allen C."/>
            <person name="Tagirdzhanova G."/>
        </authorList>
    </citation>
    <scope>NUCLEOTIDE SEQUENCE [LARGE SCALE GENOMIC DNA]</scope>
    <source>
        <strain evidence="8 9">CBS 119000</strain>
    </source>
</reference>
<comment type="similarity">
    <text evidence="1">Belongs to the class-II aminoacyl-tRNA synthetase family. Type 1 subfamily.</text>
</comment>
<dbReference type="Gene3D" id="3.30.1360.30">
    <property type="entry name" value="GAD-like domain"/>
    <property type="match status" value="1"/>
</dbReference>
<dbReference type="PROSITE" id="PS50862">
    <property type="entry name" value="AA_TRNA_LIGASE_II"/>
    <property type="match status" value="1"/>
</dbReference>
<protein>
    <submittedName>
        <fullName evidence="8">Aspartate--tRNA ligase msd1</fullName>
        <ecNumber evidence="8">6.1.1.12</ecNumber>
    </submittedName>
</protein>
<keyword evidence="4" id="KW-0067">ATP-binding</keyword>
<dbReference type="PANTHER" id="PTHR22594">
    <property type="entry name" value="ASPARTYL/LYSYL-TRNA SYNTHETASE"/>
    <property type="match status" value="1"/>
</dbReference>
<sequence>MAPAALTRCGLRAIVNSRGHEALRNSSRRACGYCARAVFGKTESRLFSTSSLHKAKDGENAQPTVEKSKLWDSYKQSFHFPAASSQESFSVSGVVTVHGFLGKRRDISAKAAFIDVVHPGQTRPVQIRSAWDVEGSPEYVRHQQLKAANAYSPVAVTGEVESVGDEGNKKHPLLRLHSIQVLNEFPRDIIVSKGVQFPATARHLQMRFSEVLQRRLAFRSDVAAWSRRRLTAAGLCEFETPVLFKSTPEGAREFIVPTRRRGFAYALPQSPQQFKQILMASGVAGGYFQFARCFRDEDLRADRQPEFTQLDLEMAFATGEDVMQAVERYTKDLFAYLGESYRVTVGDSGDTSSNAVPVPVETLGNEKVRPFAVLPSEPFRRMTYDEAMTRFGSDKPDLRIPGEIHRIDDVIPIGLKRMISSLDDPIVDAWRLRLDDGDPYKSRDFVKQLFDNLPPALAKNPEGMTAVLIYNLSKPLCGLDPLGHEAFGEITDPTTETNKRLAELPDFQDGDILLLQARKRELFFSGGSTAMGQIRVEAYRKAVELGLLARDDSFRFLWVVGFPMFTPTEAKADDPGQGGHAGFSATHHPFTAPLTEQDFELMQADPLRAKADHYDLVVNGVELGGGSRRIHVAAVQEAVMRDILKMDDAGVAQFEHLLEALRAGCPPHAGFALGFDRLIAVLSGTTSVRDVIAFPKSMKGEDLSVKSPGRLSPAQLETYHLALRSAKTDG</sequence>
<evidence type="ECO:0000313" key="9">
    <source>
        <dbReference type="Proteomes" id="UP001642502"/>
    </source>
</evidence>
<gene>
    <name evidence="8" type="primary">MSD1</name>
    <name evidence="8" type="ORF">SEPCBS119000_000511</name>
</gene>
<keyword evidence="6" id="KW-0030">Aminoacyl-tRNA synthetase</keyword>
<accession>A0ABP0D5J1</accession>
<dbReference type="HAMAP" id="MF_00044">
    <property type="entry name" value="Asp_tRNA_synth_type1"/>
    <property type="match status" value="1"/>
</dbReference>
<proteinExistence type="inferred from homology"/>
<keyword evidence="3" id="KW-0547">Nucleotide-binding</keyword>
<dbReference type="Gene3D" id="3.30.930.10">
    <property type="entry name" value="Bira Bifunctional Protein, Domain 2"/>
    <property type="match status" value="1"/>
</dbReference>
<feature type="domain" description="Aminoacyl-transfer RNA synthetases class-II family profile" evidence="7">
    <location>
        <begin position="216"/>
        <end position="708"/>
    </location>
</feature>
<dbReference type="InterPro" id="IPR004524">
    <property type="entry name" value="Asp-tRNA-ligase_1"/>
</dbReference>
<keyword evidence="5" id="KW-0648">Protein biosynthesis</keyword>
<name>A0ABP0D5J1_9PEZI</name>
<dbReference type="SUPFAM" id="SSF55681">
    <property type="entry name" value="Class II aaRS and biotin synthetases"/>
    <property type="match status" value="1"/>
</dbReference>
<evidence type="ECO:0000256" key="6">
    <source>
        <dbReference type="ARBA" id="ARBA00023146"/>
    </source>
</evidence>
<evidence type="ECO:0000259" key="7">
    <source>
        <dbReference type="PROSITE" id="PS50862"/>
    </source>
</evidence>
<dbReference type="InterPro" id="IPR006195">
    <property type="entry name" value="aa-tRNA-synth_II"/>
</dbReference>
<evidence type="ECO:0000313" key="8">
    <source>
        <dbReference type="EMBL" id="CAK7263479.1"/>
    </source>
</evidence>
<dbReference type="PRINTS" id="PR01042">
    <property type="entry name" value="TRNASYNTHASP"/>
</dbReference>
<evidence type="ECO:0000256" key="5">
    <source>
        <dbReference type="ARBA" id="ARBA00022917"/>
    </source>
</evidence>
<dbReference type="InterPro" id="IPR002312">
    <property type="entry name" value="Asp/Asn-tRNA-synth_IIb"/>
</dbReference>
<dbReference type="GO" id="GO:0004815">
    <property type="term" value="F:aspartate-tRNA ligase activity"/>
    <property type="evidence" value="ECO:0007669"/>
    <property type="project" value="UniProtKB-EC"/>
</dbReference>
<dbReference type="EC" id="6.1.1.12" evidence="8"/>
<dbReference type="InterPro" id="IPR004364">
    <property type="entry name" value="Aa-tRNA-synt_II"/>
</dbReference>
<dbReference type="PANTHER" id="PTHR22594:SF5">
    <property type="entry name" value="ASPARTATE--TRNA LIGASE, MITOCHONDRIAL"/>
    <property type="match status" value="1"/>
</dbReference>
<evidence type="ECO:0000256" key="4">
    <source>
        <dbReference type="ARBA" id="ARBA00022840"/>
    </source>
</evidence>
<dbReference type="InterPro" id="IPR045864">
    <property type="entry name" value="aa-tRNA-synth_II/BPL/LPL"/>
</dbReference>
<keyword evidence="9" id="KW-1185">Reference proteome</keyword>
<evidence type="ECO:0000256" key="1">
    <source>
        <dbReference type="ARBA" id="ARBA00006303"/>
    </source>
</evidence>
<evidence type="ECO:0000256" key="3">
    <source>
        <dbReference type="ARBA" id="ARBA00022741"/>
    </source>
</evidence>
<dbReference type="EMBL" id="CAWUON010000003">
    <property type="protein sequence ID" value="CAK7263479.1"/>
    <property type="molecule type" value="Genomic_DNA"/>
</dbReference>